<protein>
    <submittedName>
        <fullName evidence="1">Transcriptional regulator</fullName>
    </submittedName>
</protein>
<reference evidence="1 2" key="1">
    <citation type="submission" date="2020-04" db="EMBL/GenBank/DDBJ databases">
        <title>Genome sequencing of novel species.</title>
        <authorList>
            <person name="Heo J."/>
            <person name="Kim S.-J."/>
            <person name="Kim J.-S."/>
            <person name="Hong S.-B."/>
            <person name="Kwon S.-W."/>
        </authorList>
    </citation>
    <scope>NUCLEOTIDE SEQUENCE [LARGE SCALE GENOMIC DNA]</scope>
    <source>
        <strain evidence="1 2">AF9R3</strain>
    </source>
</reference>
<organism evidence="1 2">
    <name type="scientific">Duganella dendranthematis</name>
    <dbReference type="NCBI Taxonomy" id="2728021"/>
    <lineage>
        <taxon>Bacteria</taxon>
        <taxon>Pseudomonadati</taxon>
        <taxon>Pseudomonadota</taxon>
        <taxon>Betaproteobacteria</taxon>
        <taxon>Burkholderiales</taxon>
        <taxon>Oxalobacteraceae</taxon>
        <taxon>Telluria group</taxon>
        <taxon>Duganella</taxon>
    </lineage>
</organism>
<dbReference type="RefSeq" id="WP_169113182.1">
    <property type="nucleotide sequence ID" value="NZ_CP051684.1"/>
</dbReference>
<name>A0ABX6MCK1_9BURK</name>
<dbReference type="Proteomes" id="UP000503117">
    <property type="component" value="Chromosome"/>
</dbReference>
<evidence type="ECO:0000313" key="1">
    <source>
        <dbReference type="EMBL" id="QJD91876.1"/>
    </source>
</evidence>
<dbReference type="EMBL" id="CP051684">
    <property type="protein sequence ID" value="QJD91876.1"/>
    <property type="molecule type" value="Genomic_DNA"/>
</dbReference>
<proteinExistence type="predicted"/>
<keyword evidence="2" id="KW-1185">Reference proteome</keyword>
<sequence length="80" mass="8773">MRDRDHDTAMAELLAADHAYATELLRSVLSDGNAAELDVTLRQMWLAFGIEGETTSLKMLLAVVDHMGMQLSIAPNESRG</sequence>
<evidence type="ECO:0000313" key="2">
    <source>
        <dbReference type="Proteomes" id="UP000503117"/>
    </source>
</evidence>
<gene>
    <name evidence="1" type="ORF">HH213_18330</name>
</gene>
<accession>A0ABX6MCK1</accession>